<dbReference type="GO" id="GO:0016020">
    <property type="term" value="C:membrane"/>
    <property type="evidence" value="ECO:0007669"/>
    <property type="project" value="UniProtKB-SubCell"/>
</dbReference>
<dbReference type="SMART" id="SM00679">
    <property type="entry name" value="CTNS"/>
    <property type="match status" value="2"/>
</dbReference>
<keyword evidence="8" id="KW-1185">Reference proteome</keyword>
<accession>A0AAN7UXF9</accession>
<dbReference type="EMBL" id="JAWHQM010000098">
    <property type="protein sequence ID" value="KAK5637213.1"/>
    <property type="molecule type" value="Genomic_DNA"/>
</dbReference>
<evidence type="ECO:0000256" key="4">
    <source>
        <dbReference type="ARBA" id="ARBA00023136"/>
    </source>
</evidence>
<reference evidence="7 8" key="1">
    <citation type="submission" date="2023-10" db="EMBL/GenBank/DDBJ databases">
        <title>Draft genome sequence of Xylaria bambusicola isolate GMP-LS, the root and basal stem rot pathogen of sugarcane in Indonesia.</title>
        <authorList>
            <person name="Selvaraj P."/>
            <person name="Muralishankar V."/>
            <person name="Muruganantham S."/>
            <person name="Sp S."/>
            <person name="Haryani S."/>
            <person name="Lau K.J.X."/>
            <person name="Naqvi N.I."/>
        </authorList>
    </citation>
    <scope>NUCLEOTIDE SEQUENCE [LARGE SCALE GENOMIC DNA]</scope>
    <source>
        <strain evidence="7">GMP-LS</strain>
    </source>
</reference>
<comment type="subcellular location">
    <subcellularLocation>
        <location evidence="1">Membrane</location>
        <topology evidence="1">Multi-pass membrane protein</topology>
    </subcellularLocation>
</comment>
<feature type="compositionally biased region" description="Basic and acidic residues" evidence="5">
    <location>
        <begin position="262"/>
        <end position="278"/>
    </location>
</feature>
<feature type="transmembrane region" description="Helical" evidence="6">
    <location>
        <begin position="193"/>
        <end position="218"/>
    </location>
</feature>
<proteinExistence type="predicted"/>
<evidence type="ECO:0008006" key="9">
    <source>
        <dbReference type="Google" id="ProtNLM"/>
    </source>
</evidence>
<protein>
    <recommendedName>
        <fullName evidence="9">PQ loop repeat protein</fullName>
    </recommendedName>
</protein>
<dbReference type="Gene3D" id="1.20.1280.290">
    <property type="match status" value="1"/>
</dbReference>
<keyword evidence="2 6" id="KW-0812">Transmembrane</keyword>
<evidence type="ECO:0000313" key="7">
    <source>
        <dbReference type="EMBL" id="KAK5637213.1"/>
    </source>
</evidence>
<comment type="caution">
    <text evidence="7">The sequence shown here is derived from an EMBL/GenBank/DDBJ whole genome shotgun (WGS) entry which is preliminary data.</text>
</comment>
<organism evidence="7 8">
    <name type="scientific">Xylaria bambusicola</name>
    <dbReference type="NCBI Taxonomy" id="326684"/>
    <lineage>
        <taxon>Eukaryota</taxon>
        <taxon>Fungi</taxon>
        <taxon>Dikarya</taxon>
        <taxon>Ascomycota</taxon>
        <taxon>Pezizomycotina</taxon>
        <taxon>Sordariomycetes</taxon>
        <taxon>Xylariomycetidae</taxon>
        <taxon>Xylariales</taxon>
        <taxon>Xylariaceae</taxon>
        <taxon>Xylaria</taxon>
    </lineage>
</organism>
<dbReference type="InterPro" id="IPR051415">
    <property type="entry name" value="LAAT-1"/>
</dbReference>
<evidence type="ECO:0000256" key="1">
    <source>
        <dbReference type="ARBA" id="ARBA00004141"/>
    </source>
</evidence>
<dbReference type="AlphaFoldDB" id="A0AAN7UXF9"/>
<dbReference type="PANTHER" id="PTHR16201">
    <property type="entry name" value="SEVEN TRANSMEMBRANE PROTEIN 1-RELATED"/>
    <property type="match status" value="1"/>
</dbReference>
<evidence type="ECO:0000256" key="5">
    <source>
        <dbReference type="SAM" id="MobiDB-lite"/>
    </source>
</evidence>
<name>A0AAN7UXF9_9PEZI</name>
<feature type="transmembrane region" description="Helical" evidence="6">
    <location>
        <begin position="166"/>
        <end position="187"/>
    </location>
</feature>
<keyword evidence="3 6" id="KW-1133">Transmembrane helix</keyword>
<dbReference type="PANTHER" id="PTHR16201:SF37">
    <property type="entry name" value="PQ-LOOP REPEAT-CONTAINING PROTEIN"/>
    <property type="match status" value="1"/>
</dbReference>
<keyword evidence="4 6" id="KW-0472">Membrane</keyword>
<feature type="transmembrane region" description="Helical" evidence="6">
    <location>
        <begin position="44"/>
        <end position="63"/>
    </location>
</feature>
<dbReference type="Pfam" id="PF04193">
    <property type="entry name" value="PQ-loop"/>
    <property type="match status" value="1"/>
</dbReference>
<feature type="transmembrane region" description="Helical" evidence="6">
    <location>
        <begin position="134"/>
        <end position="154"/>
    </location>
</feature>
<evidence type="ECO:0000313" key="8">
    <source>
        <dbReference type="Proteomes" id="UP001305414"/>
    </source>
</evidence>
<feature type="region of interest" description="Disordered" evidence="5">
    <location>
        <begin position="258"/>
        <end position="312"/>
    </location>
</feature>
<evidence type="ECO:0000256" key="2">
    <source>
        <dbReference type="ARBA" id="ARBA00022692"/>
    </source>
</evidence>
<dbReference type="Proteomes" id="UP001305414">
    <property type="component" value="Unassembled WGS sequence"/>
</dbReference>
<evidence type="ECO:0000256" key="6">
    <source>
        <dbReference type="SAM" id="Phobius"/>
    </source>
</evidence>
<feature type="transmembrane region" description="Helical" evidence="6">
    <location>
        <begin position="100"/>
        <end position="122"/>
    </location>
</feature>
<sequence>MAPQGEIPISANVLGTIGTVLWSIQLIPQAWTNWRTKSTEGLPASMMFLWALCGVPFGVYAIAQNFNIPIQVQPQAFGILCIINWGQILLYTYKWPLWKVLAITIGTAGAFGGIEAALVLTIRPIYKAGNETPVIIIGVIAAILLAVGLLPPYGEAWKRRGRIIGINFLFLSIDSLGAIFSLFSLVAQHTFDVLGGVMYIIVIVLELGIFISHFIWLFRTRKIRKQAKAEGRTFDDVIAEHEQQGLSFKFAERKGTWPWRKSKSDEEMATEGDEKPSDKSPAVNEEGDKKDGNDEGAGKSGQDSEDLRYMAL</sequence>
<gene>
    <name evidence="7" type="ORF">RRF57_012925</name>
</gene>
<evidence type="ECO:0000256" key="3">
    <source>
        <dbReference type="ARBA" id="ARBA00022989"/>
    </source>
</evidence>
<feature type="compositionally biased region" description="Basic and acidic residues" evidence="5">
    <location>
        <begin position="286"/>
        <end position="297"/>
    </location>
</feature>
<dbReference type="InterPro" id="IPR006603">
    <property type="entry name" value="PQ-loop_rpt"/>
</dbReference>